<evidence type="ECO:0000313" key="4">
    <source>
        <dbReference type="Proteomes" id="UP000615446"/>
    </source>
</evidence>
<evidence type="ECO:0008006" key="5">
    <source>
        <dbReference type="Google" id="ProtNLM"/>
    </source>
</evidence>
<dbReference type="PROSITE" id="PS51886">
    <property type="entry name" value="TLDC"/>
    <property type="match status" value="2"/>
</dbReference>
<comment type="caution">
    <text evidence="3">The sequence shown here is derived from an EMBL/GenBank/DDBJ whole genome shotgun (WGS) entry which is preliminary data.</text>
</comment>
<organism evidence="3 4">
    <name type="scientific">Rhizophagus clarus</name>
    <dbReference type="NCBI Taxonomy" id="94130"/>
    <lineage>
        <taxon>Eukaryota</taxon>
        <taxon>Fungi</taxon>
        <taxon>Fungi incertae sedis</taxon>
        <taxon>Mucoromycota</taxon>
        <taxon>Glomeromycotina</taxon>
        <taxon>Glomeromycetes</taxon>
        <taxon>Glomerales</taxon>
        <taxon>Glomeraceae</taxon>
        <taxon>Rhizophagus</taxon>
    </lineage>
</organism>
<accession>A0A8H3QQS0</accession>
<dbReference type="Gene3D" id="1.25.40.420">
    <property type="match status" value="1"/>
</dbReference>
<dbReference type="SUPFAM" id="SSF54695">
    <property type="entry name" value="POZ domain"/>
    <property type="match status" value="2"/>
</dbReference>
<reference evidence="3" key="1">
    <citation type="submission" date="2019-10" db="EMBL/GenBank/DDBJ databases">
        <title>Conservation and host-specific expression of non-tandemly repeated heterogenous ribosome RNA gene in arbuscular mycorrhizal fungi.</title>
        <authorList>
            <person name="Maeda T."/>
            <person name="Kobayashi Y."/>
            <person name="Nakagawa T."/>
            <person name="Ezawa T."/>
            <person name="Yamaguchi K."/>
            <person name="Bino T."/>
            <person name="Nishimoto Y."/>
            <person name="Shigenobu S."/>
            <person name="Kawaguchi M."/>
        </authorList>
    </citation>
    <scope>NUCLEOTIDE SEQUENCE</scope>
    <source>
        <strain evidence="3">HR1</strain>
    </source>
</reference>
<dbReference type="Pfam" id="PF00651">
    <property type="entry name" value="BTB"/>
    <property type="match status" value="2"/>
</dbReference>
<dbReference type="PROSITE" id="PS50097">
    <property type="entry name" value="BTB"/>
    <property type="match status" value="1"/>
</dbReference>
<dbReference type="EMBL" id="BLAL01000180">
    <property type="protein sequence ID" value="GES88698.1"/>
    <property type="molecule type" value="Genomic_DNA"/>
</dbReference>
<dbReference type="SMART" id="SM00225">
    <property type="entry name" value="BTB"/>
    <property type="match status" value="2"/>
</dbReference>
<evidence type="ECO:0000313" key="3">
    <source>
        <dbReference type="EMBL" id="GES88698.1"/>
    </source>
</evidence>
<dbReference type="AlphaFoldDB" id="A0A8H3QQS0"/>
<protein>
    <recommendedName>
        <fullName evidence="5">BTB domain-containing protein</fullName>
    </recommendedName>
</protein>
<name>A0A8H3QQS0_9GLOM</name>
<gene>
    <name evidence="3" type="ORF">RCL2_001563100</name>
</gene>
<dbReference type="Pfam" id="PF07707">
    <property type="entry name" value="BACK"/>
    <property type="match status" value="1"/>
</dbReference>
<sequence length="1018" mass="119760">MSTQFFSNLSRNYIEILEDSEYYDVTIEVGKDPNTKIFQLPNILPEIFQIILKYIYGGILSLNEQNISDILKVLVAADELLLHELVDHLQTYLIENETDWLKSNFELIHRTSFQSNHLLELQKFCTNFMSESPDKIFESLDFTSIPEKSLIMLLERDDLQMNEIKIWEHVLEWGLAKNSTLVPDPSTWTNDDFKTMKNTLRCCLPLIRFYSLSSNDFLKKVHPYKKLLKPELYEDLLKYYLDFKSKPSNSNYLPPRYGKLDSKIIDMKIASLVSKWIDKINENCKCALNGLYLPYEFKLLLRGSRDGLSPNRFHSLCENVPKTITFIKVKGTDEILGGYNPIIWEISKNWGEARDCFIFSLKNKNDIIKDEKISYVKEIDSALNYGKNYGPSFGKDLVIYGSSDYKDYDDNCCKLVYYEEKIRDTDNKFSIEDYEKLSQNHTEILVANTMYNIEFEAEQNLKSQMDDLRMKEIEHVLKWGLAQNPTLTPDPITWTDDDFKTMENSLQYCLPLIRFYSLSSKNFLEKVRPYKKLLKHQLYEDLLKYYLDFESVPSINFSPPRNGKLDSKIINLNIISLVSKWVDKIDISSNFAYQRELYLPYEFKLLLRGSRDGFTPDKFHSLCDDIPKTVTFIKVKGTDEILGGYNPIIWVTNKNWGETKDSFIFSFKYKNGLFKDGIISNVKKINYALNYSQLRGPSFGWDLILRSSNRIEDYDEIYSKQRICLPNFFQNYIEILDDETYDVTIEVGEDPNVKIFHAHTIILCHRSPYLRRVLAKKNNDDSILSHIKLPNILPETFQIILKYIYGGILSLNEQDNLEMLKVLIVANELLLNELVDYLQPDDLRMKEIEVWEHVLKWGLAQNPMLTPDPITWTDDDFKKNLIIIANLLAYIRELYLPYEFKLLIRGSRDGFTPKRFHSLCNNIINNRSVTFIKVKGTDEILGGYTWIISNYRYYNNYYYGENNGPRFCNDLYLRASDPNNDYDYNYYQQSDYEKKIRDIGGQFQIEDYEIFQIDNIKF</sequence>
<dbReference type="PANTHER" id="PTHR46306">
    <property type="entry name" value="BTB/POZ DOMAIN-CONTAINING PROTEIN 9"/>
    <property type="match status" value="1"/>
</dbReference>
<dbReference type="Gene3D" id="3.30.710.10">
    <property type="entry name" value="Potassium Channel Kv1.1, Chain A"/>
    <property type="match status" value="2"/>
</dbReference>
<dbReference type="OrthoDB" id="1022638at2759"/>
<feature type="domain" description="TLDc" evidence="2">
    <location>
        <begin position="568"/>
        <end position="744"/>
    </location>
</feature>
<dbReference type="InterPro" id="IPR011333">
    <property type="entry name" value="SKP1/BTB/POZ_sf"/>
</dbReference>
<feature type="domain" description="TLDc" evidence="2">
    <location>
        <begin position="263"/>
        <end position="440"/>
    </location>
</feature>
<dbReference type="InterPro" id="IPR011705">
    <property type="entry name" value="BACK"/>
</dbReference>
<dbReference type="PANTHER" id="PTHR46306:SF1">
    <property type="entry name" value="BTB_POZ DOMAIN-CONTAINING PROTEIN 9"/>
    <property type="match status" value="1"/>
</dbReference>
<evidence type="ECO:0000259" key="2">
    <source>
        <dbReference type="PROSITE" id="PS51886"/>
    </source>
</evidence>
<dbReference type="Proteomes" id="UP000615446">
    <property type="component" value="Unassembled WGS sequence"/>
</dbReference>
<dbReference type="GO" id="GO:0005737">
    <property type="term" value="C:cytoplasm"/>
    <property type="evidence" value="ECO:0007669"/>
    <property type="project" value="TreeGrafter"/>
</dbReference>
<proteinExistence type="predicted"/>
<evidence type="ECO:0000259" key="1">
    <source>
        <dbReference type="PROSITE" id="PS50097"/>
    </source>
</evidence>
<dbReference type="CDD" id="cd18186">
    <property type="entry name" value="BTB_POZ_ZBTB_KLHL-like"/>
    <property type="match status" value="1"/>
</dbReference>
<feature type="domain" description="BTB" evidence="1">
    <location>
        <begin position="741"/>
        <end position="813"/>
    </location>
</feature>
<dbReference type="InterPro" id="IPR052407">
    <property type="entry name" value="BTB_POZ_domain_cont_9"/>
</dbReference>
<dbReference type="Pfam" id="PF07534">
    <property type="entry name" value="TLD"/>
    <property type="match status" value="2"/>
</dbReference>
<dbReference type="InterPro" id="IPR006571">
    <property type="entry name" value="TLDc_dom"/>
</dbReference>
<dbReference type="InterPro" id="IPR000210">
    <property type="entry name" value="BTB/POZ_dom"/>
</dbReference>